<accession>A0AAV0NPP7</accession>
<dbReference type="AlphaFoldDB" id="A0AAV0NPP7"/>
<sequence>MFGKLASKMQQLHHLKIEEKLASQQCSNILKFRLYSLQAWCAHSVLTRLRG</sequence>
<keyword evidence="2" id="KW-1185">Reference proteome</keyword>
<reference evidence="1" key="1">
    <citation type="submission" date="2022-08" db="EMBL/GenBank/DDBJ databases">
        <authorList>
            <person name="Gutierrez-Valencia J."/>
        </authorList>
    </citation>
    <scope>NUCLEOTIDE SEQUENCE</scope>
</reference>
<gene>
    <name evidence="1" type="ORF">LITE_LOCUS34572</name>
</gene>
<comment type="caution">
    <text evidence="1">The sequence shown here is derived from an EMBL/GenBank/DDBJ whole genome shotgun (WGS) entry which is preliminary data.</text>
</comment>
<evidence type="ECO:0000313" key="1">
    <source>
        <dbReference type="EMBL" id="CAI0460649.1"/>
    </source>
</evidence>
<dbReference type="Proteomes" id="UP001154282">
    <property type="component" value="Unassembled WGS sequence"/>
</dbReference>
<organism evidence="1 2">
    <name type="scientific">Linum tenue</name>
    <dbReference type="NCBI Taxonomy" id="586396"/>
    <lineage>
        <taxon>Eukaryota</taxon>
        <taxon>Viridiplantae</taxon>
        <taxon>Streptophyta</taxon>
        <taxon>Embryophyta</taxon>
        <taxon>Tracheophyta</taxon>
        <taxon>Spermatophyta</taxon>
        <taxon>Magnoliopsida</taxon>
        <taxon>eudicotyledons</taxon>
        <taxon>Gunneridae</taxon>
        <taxon>Pentapetalae</taxon>
        <taxon>rosids</taxon>
        <taxon>fabids</taxon>
        <taxon>Malpighiales</taxon>
        <taxon>Linaceae</taxon>
        <taxon>Linum</taxon>
    </lineage>
</organism>
<dbReference type="EMBL" id="CAMGYJ010000008">
    <property type="protein sequence ID" value="CAI0460649.1"/>
    <property type="molecule type" value="Genomic_DNA"/>
</dbReference>
<feature type="non-terminal residue" evidence="1">
    <location>
        <position position="51"/>
    </location>
</feature>
<proteinExistence type="predicted"/>
<name>A0AAV0NPP7_9ROSI</name>
<protein>
    <submittedName>
        <fullName evidence="1">Uncharacterized protein</fullName>
    </submittedName>
</protein>
<evidence type="ECO:0000313" key="2">
    <source>
        <dbReference type="Proteomes" id="UP001154282"/>
    </source>
</evidence>